<name>A0ABT1SAV9_9FIRM</name>
<evidence type="ECO:0000259" key="1">
    <source>
        <dbReference type="PROSITE" id="PS51186"/>
    </source>
</evidence>
<sequence>MLIAYKDIILRDYKEGDIVDDIRWMTEEIAWHEWDAPWEAEENFKNFNADRYYEKAMKKLQDKEDDNEFRWKFEIDTKDGIHIGGVNSYLNDIEYNWKPASQGGCLHTLGIDICESAYWYKGYGTQAFTAFIDYHFSKGITDIYTETWSGNYPMIAMAEKVGFEVCNYEEKLRELRGQLYDGLTFKLNLEKFNKFYNRYNQNQYL</sequence>
<proteinExistence type="predicted"/>
<protein>
    <submittedName>
        <fullName evidence="2">GNAT family N-acetyltransferase</fullName>
    </submittedName>
</protein>
<dbReference type="SUPFAM" id="SSF55729">
    <property type="entry name" value="Acyl-CoA N-acyltransferases (Nat)"/>
    <property type="match status" value="1"/>
</dbReference>
<dbReference type="InterPro" id="IPR016181">
    <property type="entry name" value="Acyl_CoA_acyltransferase"/>
</dbReference>
<organism evidence="2 3">
    <name type="scientific">Tissierella carlieri</name>
    <dbReference type="NCBI Taxonomy" id="689904"/>
    <lineage>
        <taxon>Bacteria</taxon>
        <taxon>Bacillati</taxon>
        <taxon>Bacillota</taxon>
        <taxon>Tissierellia</taxon>
        <taxon>Tissierellales</taxon>
        <taxon>Tissierellaceae</taxon>
        <taxon>Tissierella</taxon>
    </lineage>
</organism>
<keyword evidence="3" id="KW-1185">Reference proteome</keyword>
<accession>A0ABT1SAV9</accession>
<dbReference type="Pfam" id="PF13302">
    <property type="entry name" value="Acetyltransf_3"/>
    <property type="match status" value="1"/>
</dbReference>
<dbReference type="PANTHER" id="PTHR43415:SF4">
    <property type="entry name" value="N-ACETYLTRANSFERASE DOMAIN-CONTAINING PROTEIN"/>
    <property type="match status" value="1"/>
</dbReference>
<feature type="domain" description="N-acetyltransferase" evidence="1">
    <location>
        <begin position="8"/>
        <end position="190"/>
    </location>
</feature>
<dbReference type="Proteomes" id="UP001524478">
    <property type="component" value="Unassembled WGS sequence"/>
</dbReference>
<evidence type="ECO:0000313" key="3">
    <source>
        <dbReference type="Proteomes" id="UP001524478"/>
    </source>
</evidence>
<dbReference type="InterPro" id="IPR000182">
    <property type="entry name" value="GNAT_dom"/>
</dbReference>
<reference evidence="2 3" key="1">
    <citation type="submission" date="2022-06" db="EMBL/GenBank/DDBJ databases">
        <title>Isolation of gut microbiota from human fecal samples.</title>
        <authorList>
            <person name="Pamer E.G."/>
            <person name="Barat B."/>
            <person name="Waligurski E."/>
            <person name="Medina S."/>
            <person name="Paddock L."/>
            <person name="Mostad J."/>
        </authorList>
    </citation>
    <scope>NUCLEOTIDE SEQUENCE [LARGE SCALE GENOMIC DNA]</scope>
    <source>
        <strain evidence="2 3">DFI.7.95</strain>
    </source>
</reference>
<gene>
    <name evidence="2" type="ORF">NE686_11020</name>
</gene>
<evidence type="ECO:0000313" key="2">
    <source>
        <dbReference type="EMBL" id="MCQ4923622.1"/>
    </source>
</evidence>
<dbReference type="PROSITE" id="PS51186">
    <property type="entry name" value="GNAT"/>
    <property type="match status" value="1"/>
</dbReference>
<dbReference type="Gene3D" id="3.40.630.30">
    <property type="match status" value="1"/>
</dbReference>
<dbReference type="EMBL" id="JANGAC010000007">
    <property type="protein sequence ID" value="MCQ4923622.1"/>
    <property type="molecule type" value="Genomic_DNA"/>
</dbReference>
<dbReference type="RefSeq" id="WP_256311554.1">
    <property type="nucleotide sequence ID" value="NZ_JANGAC010000007.1"/>
</dbReference>
<comment type="caution">
    <text evidence="2">The sequence shown here is derived from an EMBL/GenBank/DDBJ whole genome shotgun (WGS) entry which is preliminary data.</text>
</comment>
<dbReference type="PANTHER" id="PTHR43415">
    <property type="entry name" value="SPERMIDINE N(1)-ACETYLTRANSFERASE"/>
    <property type="match status" value="1"/>
</dbReference>